<evidence type="ECO:0000313" key="2">
    <source>
        <dbReference type="Proteomes" id="UP000276886"/>
    </source>
</evidence>
<organism evidence="1 2">
    <name type="scientific">Pseudomonas syringae pv. pisi</name>
    <dbReference type="NCBI Taxonomy" id="59510"/>
    <lineage>
        <taxon>Bacteria</taxon>
        <taxon>Pseudomonadati</taxon>
        <taxon>Pseudomonadota</taxon>
        <taxon>Gammaproteobacteria</taxon>
        <taxon>Pseudomonadales</taxon>
        <taxon>Pseudomonadaceae</taxon>
        <taxon>Pseudomonas</taxon>
        <taxon>Pseudomonas syringae</taxon>
    </lineage>
</organism>
<accession>A0A3M3UFP3</accession>
<comment type="caution">
    <text evidence="1">The sequence shown here is derived from an EMBL/GenBank/DDBJ whole genome shotgun (WGS) entry which is preliminary data.</text>
</comment>
<dbReference type="Proteomes" id="UP000276886">
    <property type="component" value="Unassembled WGS sequence"/>
</dbReference>
<reference evidence="1 2" key="1">
    <citation type="submission" date="2018-08" db="EMBL/GenBank/DDBJ databases">
        <title>Recombination of ecologically and evolutionarily significant loci maintains genetic cohesion in the Pseudomonas syringae species complex.</title>
        <authorList>
            <person name="Dillon M."/>
            <person name="Thakur S."/>
            <person name="Almeida R.N.D."/>
            <person name="Weir B.S."/>
            <person name="Guttman D.S."/>
        </authorList>
    </citation>
    <scope>NUCLEOTIDE SEQUENCE [LARGE SCALE GENOMIC DNA]</scope>
    <source>
        <strain evidence="1 2">ICMP 2788</strain>
    </source>
</reference>
<protein>
    <submittedName>
        <fullName evidence="1">Uncharacterized protein</fullName>
    </submittedName>
</protein>
<dbReference type="EMBL" id="RBPQ01000047">
    <property type="protein sequence ID" value="RMO31892.1"/>
    <property type="molecule type" value="Genomic_DNA"/>
</dbReference>
<name>A0A3M3UFP3_PSESJ</name>
<proteinExistence type="predicted"/>
<dbReference type="AlphaFoldDB" id="A0A3M3UFP3"/>
<sequence length="75" mass="8137">MVECAEAIDRSRSARSAVWKHANVVGCPSPIGIHIRPVYLSANEPVAGRRRAGLPSKYHPFGCLHHAILQALPAE</sequence>
<evidence type="ECO:0000313" key="1">
    <source>
        <dbReference type="EMBL" id="RMO31892.1"/>
    </source>
</evidence>
<gene>
    <name evidence="1" type="ORF">ALQ44_01730</name>
</gene>